<dbReference type="InterPro" id="IPR013101">
    <property type="entry name" value="LRR_PRU1-like"/>
</dbReference>
<evidence type="ECO:0000313" key="3">
    <source>
        <dbReference type="Proteomes" id="UP000886595"/>
    </source>
</evidence>
<dbReference type="OrthoDB" id="1106679at2759"/>
<keyword evidence="3" id="KW-1185">Reference proteome</keyword>
<dbReference type="Proteomes" id="UP000886595">
    <property type="component" value="Unassembled WGS sequence"/>
</dbReference>
<evidence type="ECO:0000259" key="1">
    <source>
        <dbReference type="Pfam" id="PF24758"/>
    </source>
</evidence>
<proteinExistence type="predicted"/>
<dbReference type="EMBL" id="JAAMPC010000007">
    <property type="protein sequence ID" value="KAG2302322.1"/>
    <property type="molecule type" value="Genomic_DNA"/>
</dbReference>
<comment type="caution">
    <text evidence="2">The sequence shown here is derived from an EMBL/GenBank/DDBJ whole genome shotgun (WGS) entry which is preliminary data.</text>
</comment>
<accession>A0A8X7SAB4</accession>
<protein>
    <recommendedName>
        <fullName evidence="1">F-box/LRR-repeat protein 15/At3g58940/PEG3-like LRR domain-containing protein</fullName>
    </recommendedName>
</protein>
<feature type="domain" description="F-box/LRR-repeat protein 15/At3g58940/PEG3-like LRR" evidence="1">
    <location>
        <begin position="61"/>
        <end position="201"/>
    </location>
</feature>
<reference evidence="2 3" key="1">
    <citation type="submission" date="2020-02" db="EMBL/GenBank/DDBJ databases">
        <authorList>
            <person name="Ma Q."/>
            <person name="Huang Y."/>
            <person name="Song X."/>
            <person name="Pei D."/>
        </authorList>
    </citation>
    <scope>NUCLEOTIDE SEQUENCE [LARGE SCALE GENOMIC DNA]</scope>
    <source>
        <strain evidence="2">Sxm20200214</strain>
        <tissue evidence="2">Leaf</tissue>
    </source>
</reference>
<dbReference type="InterPro" id="IPR050232">
    <property type="entry name" value="FBL13/AtMIF1-like"/>
</dbReference>
<dbReference type="PANTHER" id="PTHR31900">
    <property type="entry name" value="F-BOX/RNI SUPERFAMILY PROTEIN-RELATED"/>
    <property type="match status" value="1"/>
</dbReference>
<name>A0A8X7SAB4_BRACI</name>
<dbReference type="PANTHER" id="PTHR31900:SF33">
    <property type="entry name" value="PROTEIN WITH RNI-LIKE_FBD-LIKE DOMAIN"/>
    <property type="match status" value="1"/>
</dbReference>
<dbReference type="InterPro" id="IPR055411">
    <property type="entry name" value="LRR_FXL15/At3g58940/PEG3-like"/>
</dbReference>
<dbReference type="Pfam" id="PF24758">
    <property type="entry name" value="LRR_At5g56370"/>
    <property type="match status" value="1"/>
</dbReference>
<dbReference type="Pfam" id="PF07723">
    <property type="entry name" value="LRR_2"/>
    <property type="match status" value="1"/>
</dbReference>
<dbReference type="Gene3D" id="3.80.10.10">
    <property type="entry name" value="Ribonuclease Inhibitor"/>
    <property type="match status" value="1"/>
</dbReference>
<gene>
    <name evidence="2" type="ORF">Bca52824_030973</name>
</gene>
<sequence length="424" mass="49103">MENPKLKPVAVLNLWQYCEEGMVEDEFLESNEERDIRRFKLIYHAFKHSHDDFVPKIDDVVKRRVRHLTVLNQVEVDEALVRLPPSLYSCGTLVDLTLYAVVFDHPEEEVVSLPCLKTMHLEAVKFDGTKILKRLISSCPVLEELVIVTHPGDYLGVVFVRSQSLKSFKLESEREEIFGDQSLDPKVEIDSPSLEYLIVYDYKPKSFSIHSISPSAEVTIDVTFDDDPLKRTRIRNFLRGISTVRELIISARTLKVIKAFSHFEPLPQFSNLSRLDASFVGSILELLPTFLGCCPNLQSLFMNFKDVDSLLQLIDEFLESNEERDIRRFKLIYDWEAYEHFHDEFVPRIDDVVKRRVRYLTLLNKVEVEEALVRLPLSLYSCGTLVELTLYAVVFDHPEKEVVSLPCLKTMHLEAVKFDGTKIF</sequence>
<dbReference type="SUPFAM" id="SSF52047">
    <property type="entry name" value="RNI-like"/>
    <property type="match status" value="1"/>
</dbReference>
<evidence type="ECO:0000313" key="2">
    <source>
        <dbReference type="EMBL" id="KAG2302322.1"/>
    </source>
</evidence>
<dbReference type="InterPro" id="IPR032675">
    <property type="entry name" value="LRR_dom_sf"/>
</dbReference>
<organism evidence="2 3">
    <name type="scientific">Brassica carinata</name>
    <name type="common">Ethiopian mustard</name>
    <name type="synonym">Abyssinian cabbage</name>
    <dbReference type="NCBI Taxonomy" id="52824"/>
    <lineage>
        <taxon>Eukaryota</taxon>
        <taxon>Viridiplantae</taxon>
        <taxon>Streptophyta</taxon>
        <taxon>Embryophyta</taxon>
        <taxon>Tracheophyta</taxon>
        <taxon>Spermatophyta</taxon>
        <taxon>Magnoliopsida</taxon>
        <taxon>eudicotyledons</taxon>
        <taxon>Gunneridae</taxon>
        <taxon>Pentapetalae</taxon>
        <taxon>rosids</taxon>
        <taxon>malvids</taxon>
        <taxon>Brassicales</taxon>
        <taxon>Brassicaceae</taxon>
        <taxon>Brassiceae</taxon>
        <taxon>Brassica</taxon>
    </lineage>
</organism>
<dbReference type="AlphaFoldDB" id="A0A8X7SAB4"/>